<dbReference type="GeneID" id="19253355"/>
<evidence type="ECO:0000256" key="1">
    <source>
        <dbReference type="SAM" id="MobiDB-lite"/>
    </source>
</evidence>
<feature type="compositionally biased region" description="Basic and acidic residues" evidence="1">
    <location>
        <begin position="343"/>
        <end position="354"/>
    </location>
</feature>
<evidence type="ECO:0000313" key="2">
    <source>
        <dbReference type="EMBL" id="EFY84902.1"/>
    </source>
</evidence>
<accession>E9EGP6</accession>
<gene>
    <name evidence="2" type="ORF">MAC_09044</name>
</gene>
<name>E9EGP6_METAQ</name>
<protein>
    <submittedName>
        <fullName evidence="2">Uncharacterized protein</fullName>
    </submittedName>
</protein>
<dbReference type="KEGG" id="maw:19253355"/>
<dbReference type="HOGENOM" id="CLU_549906_0_0_1"/>
<reference evidence="2 3" key="1">
    <citation type="journal article" date="2011" name="PLoS Genet.">
        <title>Genome sequencing and comparative transcriptomics of the model entomopathogenic fungi Metarhizium anisopliae and M. acridum.</title>
        <authorList>
            <person name="Gao Q."/>
            <person name="Jin K."/>
            <person name="Ying S.H."/>
            <person name="Zhang Y."/>
            <person name="Xiao G."/>
            <person name="Shang Y."/>
            <person name="Duan Z."/>
            <person name="Hu X."/>
            <person name="Xie X.Q."/>
            <person name="Zhou G."/>
            <person name="Peng G."/>
            <person name="Luo Z."/>
            <person name="Huang W."/>
            <person name="Wang B."/>
            <person name="Fang W."/>
            <person name="Wang S."/>
            <person name="Zhong Y."/>
            <person name="Ma L.J."/>
            <person name="St Leger R.J."/>
            <person name="Zhao G.P."/>
            <person name="Pei Y."/>
            <person name="Feng M.G."/>
            <person name="Xia Y."/>
            <person name="Wang C."/>
        </authorList>
    </citation>
    <scope>NUCLEOTIDE SEQUENCE [LARGE SCALE GENOMIC DNA]</scope>
    <source>
        <strain evidence="2 3">CQMa 102</strain>
    </source>
</reference>
<evidence type="ECO:0000313" key="3">
    <source>
        <dbReference type="Proteomes" id="UP000002499"/>
    </source>
</evidence>
<dbReference type="InParanoid" id="E9EGP6"/>
<dbReference type="EMBL" id="GL698599">
    <property type="protein sequence ID" value="EFY84902.1"/>
    <property type="molecule type" value="Genomic_DNA"/>
</dbReference>
<organism evidence="3">
    <name type="scientific">Metarhizium acridum (strain CQMa 102)</name>
    <dbReference type="NCBI Taxonomy" id="655827"/>
    <lineage>
        <taxon>Eukaryota</taxon>
        <taxon>Fungi</taxon>
        <taxon>Dikarya</taxon>
        <taxon>Ascomycota</taxon>
        <taxon>Pezizomycotina</taxon>
        <taxon>Sordariomycetes</taxon>
        <taxon>Hypocreomycetidae</taxon>
        <taxon>Hypocreales</taxon>
        <taxon>Clavicipitaceae</taxon>
        <taxon>Metarhizium</taxon>
    </lineage>
</organism>
<sequence length="496" mass="54928">MTKEDFARPDLQGWWKEDLSDSLAAKWEEWRREGVKFKDLFAKTNSYTDFWVSAAKSIQSVGRYATGITQYYSFNAPGTENPPPSKAEDRKTYRHGRIVYGTLKLTSKLCTYFDAAAIALFTILEVGDVKATCIEGAAGDDFFYESLTALIDLLWRRLADEQKEATQGRLPMINPTAFHSLYTGDNYKDTCEKLKVQPFINIPAEYSFEYPAKEILSAMRKRSEHISKCSADHKVTDNSEFLSPDKSKAFILLNAPRLAKHITDEERDNRAKRYEGKQQKNVQLALSVLKGTASQKDLRTASMEVVLIVIDILLDQSPNGPPPKPPPKRNQVTKAKQAAKRMKASEKAVNEKTSSDVSEAQPRLLPLWHSQQDSIGQASGIMNGGSNAYYNTTFPEEQVNTASISMPAAGGISTGLVPGGNIVTDERLPPGDYGDIGGGIMGGPYRPNDDGALFGSFDTSEADTGLPDMDWEDLEGWAQMLSWNESDANIGLPSIY</sequence>
<keyword evidence="3" id="KW-1185">Reference proteome</keyword>
<dbReference type="Proteomes" id="UP000002499">
    <property type="component" value="Unassembled WGS sequence"/>
</dbReference>
<feature type="region of interest" description="Disordered" evidence="1">
    <location>
        <begin position="317"/>
        <end position="360"/>
    </location>
</feature>
<dbReference type="AlphaFoldDB" id="E9EGP6"/>
<proteinExistence type="predicted"/>